<protein>
    <submittedName>
        <fullName evidence="3">Uncharacterized protein</fullName>
    </submittedName>
</protein>
<dbReference type="AlphaFoldDB" id="A0ABC9CJJ5"/>
<accession>A0ABC9CJJ5</accession>
<dbReference type="InterPro" id="IPR051504">
    <property type="entry name" value="Plant_metabolite_acyltrans"/>
</dbReference>
<dbReference type="Pfam" id="PF02458">
    <property type="entry name" value="Transferase"/>
    <property type="match status" value="1"/>
</dbReference>
<dbReference type="InterPro" id="IPR023213">
    <property type="entry name" value="CAT-like_dom_sf"/>
</dbReference>
<sequence length="520" mass="55431">MADPADQPLARRSIELIDIAGSSVNSRSSWMLELPPPTTDLSAPAMSSRVRVVRVSHVLPAATTGANEPATGGSPRHDDDGRLLKLSFMDCLFVGVAPMQRLFFYQGPGVPPFPSLVQSLRSSLAAVLRDFAPLAGKLAYRPSAGDLVVDLSPAAVSPGVKFVEAEYDGSVGDMRRLASGEEEEHDDPEALARLGPELDAAHLPAPVLAVQVTRPAAAGEDGGGTVVGVSIHHAVADGRSVWQFMRAWSAASRSASSPPPTFDRAAILRHPEAEQLARRFLRTIAPALPTVRQPSTGRLTPELSQRRRTFLIRADQIQSMKQRIMAQSAAIGEPLEKVPSTYVAVSSLVWTSIVRAKALVDDHGGGGAACYFLVPVDCRRRLLPGDAGEGYFGNCLSLAYAKAAARDLTRPDDAGIAHAAAAIRGAAREKLASPLRGAERWVEVYAGMPRERFTPTGSSDRFMAYETDMGWGAPSQVELVPPPPGRGMVLLLGAPDGGVQVTVALDHAHMDRFVANFLQD</sequence>
<reference evidence="3" key="1">
    <citation type="submission" date="2024-10" db="EMBL/GenBank/DDBJ databases">
        <authorList>
            <person name="Ryan C."/>
        </authorList>
    </citation>
    <scope>NUCLEOTIDE SEQUENCE [LARGE SCALE GENOMIC DNA]</scope>
</reference>
<proteinExistence type="predicted"/>
<keyword evidence="4" id="KW-1185">Reference proteome</keyword>
<dbReference type="Proteomes" id="UP001497457">
    <property type="component" value="Chromosome 3rd"/>
</dbReference>
<gene>
    <name evidence="3" type="ORF">URODEC1_LOCUS75747</name>
</gene>
<dbReference type="EMBL" id="OZ075113">
    <property type="protein sequence ID" value="CAL5021069.1"/>
    <property type="molecule type" value="Genomic_DNA"/>
</dbReference>
<evidence type="ECO:0000256" key="2">
    <source>
        <dbReference type="ARBA" id="ARBA00023315"/>
    </source>
</evidence>
<dbReference type="PANTHER" id="PTHR31625">
    <property type="match status" value="1"/>
</dbReference>
<keyword evidence="1" id="KW-0808">Transferase</keyword>
<evidence type="ECO:0000313" key="4">
    <source>
        <dbReference type="Proteomes" id="UP001497457"/>
    </source>
</evidence>
<evidence type="ECO:0000313" key="3">
    <source>
        <dbReference type="EMBL" id="CAL5021069.1"/>
    </source>
</evidence>
<dbReference type="Gene3D" id="3.30.559.10">
    <property type="entry name" value="Chloramphenicol acetyltransferase-like domain"/>
    <property type="match status" value="2"/>
</dbReference>
<name>A0ABC9CJJ5_9POAL</name>
<evidence type="ECO:0000256" key="1">
    <source>
        <dbReference type="ARBA" id="ARBA00022679"/>
    </source>
</evidence>
<keyword evidence="2" id="KW-0012">Acyltransferase</keyword>
<organism evidence="3 4">
    <name type="scientific">Urochloa decumbens</name>
    <dbReference type="NCBI Taxonomy" id="240449"/>
    <lineage>
        <taxon>Eukaryota</taxon>
        <taxon>Viridiplantae</taxon>
        <taxon>Streptophyta</taxon>
        <taxon>Embryophyta</taxon>
        <taxon>Tracheophyta</taxon>
        <taxon>Spermatophyta</taxon>
        <taxon>Magnoliopsida</taxon>
        <taxon>Liliopsida</taxon>
        <taxon>Poales</taxon>
        <taxon>Poaceae</taxon>
        <taxon>PACMAD clade</taxon>
        <taxon>Panicoideae</taxon>
        <taxon>Panicodae</taxon>
        <taxon>Paniceae</taxon>
        <taxon>Melinidinae</taxon>
        <taxon>Urochloa</taxon>
    </lineage>
</organism>
<dbReference type="GO" id="GO:0016747">
    <property type="term" value="F:acyltransferase activity, transferring groups other than amino-acyl groups"/>
    <property type="evidence" value="ECO:0007669"/>
    <property type="project" value="UniProtKB-ARBA"/>
</dbReference>